<comment type="caution">
    <text evidence="3">The sequence shown here is derived from an EMBL/GenBank/DDBJ whole genome shotgun (WGS) entry which is preliminary data.</text>
</comment>
<evidence type="ECO:0000313" key="4">
    <source>
        <dbReference type="Proteomes" id="UP000620262"/>
    </source>
</evidence>
<evidence type="ECO:0000313" key="3">
    <source>
        <dbReference type="EMBL" id="MBE1503630.1"/>
    </source>
</evidence>
<keyword evidence="1" id="KW-0560">Oxidoreductase</keyword>
<name>A0ABR9IKC9_RHIVS</name>
<sequence length="355" mass="37631">MASVKIRVIIIGAGIVGASLAFHFARRGATVHVVEENAQAGSGVTARAFGWVNIINIAPGAVNYRLVQEALADYARLQADLPDAFVAARPGSLFWLKGTAETEAFAAAHRAAGTDVELVDAARIARWEPNLLEPPACAIFSPRDLALDPARLSRNLIDAAGVAAIHGRKVESLILSGDRVRGVRLADGTIEADLVILAGGTAVDRLTESLGFRTGVEASPSIILRYGCAEPVVNRILRGPGLEIRQSADNMLHVAKGFIDDTAENAPERVGWRILKVMRDRLRLPEGVSLVEAAAGYRPVFSDGMPRLGFLPGIEGAYVAVGHPGVILAPLLGRLAAEHVLEDRRSPLIPSAGLI</sequence>
<dbReference type="EMBL" id="JADBEC010000001">
    <property type="protein sequence ID" value="MBE1503630.1"/>
    <property type="molecule type" value="Genomic_DNA"/>
</dbReference>
<dbReference type="InterPro" id="IPR006076">
    <property type="entry name" value="FAD-dep_OxRdtase"/>
</dbReference>
<protein>
    <submittedName>
        <fullName evidence="3">Glycine/D-amino acid oxidase-like deaminating enzyme</fullName>
    </submittedName>
</protein>
<dbReference type="PANTHER" id="PTHR13847">
    <property type="entry name" value="SARCOSINE DEHYDROGENASE-RELATED"/>
    <property type="match status" value="1"/>
</dbReference>
<dbReference type="Pfam" id="PF01266">
    <property type="entry name" value="DAO"/>
    <property type="match status" value="1"/>
</dbReference>
<evidence type="ECO:0000259" key="2">
    <source>
        <dbReference type="Pfam" id="PF01266"/>
    </source>
</evidence>
<dbReference type="SUPFAM" id="SSF51905">
    <property type="entry name" value="FAD/NAD(P)-binding domain"/>
    <property type="match status" value="1"/>
</dbReference>
<accession>A0ABR9IKC9</accession>
<gene>
    <name evidence="3" type="ORF">H4W29_000811</name>
</gene>
<feature type="domain" description="FAD dependent oxidoreductase" evidence="2">
    <location>
        <begin position="7"/>
        <end position="338"/>
    </location>
</feature>
<organism evidence="3 4">
    <name type="scientific">Rhizobium viscosum</name>
    <name type="common">Arthrobacter viscosus</name>
    <dbReference type="NCBI Taxonomy" id="1673"/>
    <lineage>
        <taxon>Bacteria</taxon>
        <taxon>Pseudomonadati</taxon>
        <taxon>Pseudomonadota</taxon>
        <taxon>Alphaproteobacteria</taxon>
        <taxon>Hyphomicrobiales</taxon>
        <taxon>Rhizobiaceae</taxon>
        <taxon>Rhizobium/Agrobacterium group</taxon>
        <taxon>Rhizobium</taxon>
    </lineage>
</organism>
<dbReference type="RefSeq" id="WP_192727778.1">
    <property type="nucleotide sequence ID" value="NZ_BAAAVL010000001.1"/>
</dbReference>
<reference evidence="3 4" key="1">
    <citation type="submission" date="2020-10" db="EMBL/GenBank/DDBJ databases">
        <title>Sequencing the genomes of 1000 actinobacteria strains.</title>
        <authorList>
            <person name="Klenk H.-P."/>
        </authorList>
    </citation>
    <scope>NUCLEOTIDE SEQUENCE [LARGE SCALE GENOMIC DNA]</scope>
    <source>
        <strain evidence="3 4">DSM 7307</strain>
    </source>
</reference>
<keyword evidence="4" id="KW-1185">Reference proteome</keyword>
<evidence type="ECO:0000256" key="1">
    <source>
        <dbReference type="ARBA" id="ARBA00023002"/>
    </source>
</evidence>
<dbReference type="InterPro" id="IPR036188">
    <property type="entry name" value="FAD/NAD-bd_sf"/>
</dbReference>
<dbReference type="Proteomes" id="UP000620262">
    <property type="component" value="Unassembled WGS sequence"/>
</dbReference>
<proteinExistence type="predicted"/>
<dbReference type="Gene3D" id="3.50.50.60">
    <property type="entry name" value="FAD/NAD(P)-binding domain"/>
    <property type="match status" value="1"/>
</dbReference>
<dbReference type="Gene3D" id="3.30.9.10">
    <property type="entry name" value="D-Amino Acid Oxidase, subunit A, domain 2"/>
    <property type="match status" value="1"/>
</dbReference>